<comment type="caution">
    <text evidence="1">The sequence shown here is derived from an EMBL/GenBank/DDBJ whole genome shotgun (WGS) entry which is preliminary data.</text>
</comment>
<evidence type="ECO:0000313" key="1">
    <source>
        <dbReference type="EMBL" id="CAI5438316.1"/>
    </source>
</evidence>
<gene>
    <name evidence="1" type="ORF">CAMP_LOCUS953</name>
</gene>
<dbReference type="Proteomes" id="UP001152747">
    <property type="component" value="Unassembled WGS sequence"/>
</dbReference>
<dbReference type="AlphaFoldDB" id="A0A9P1I4V6"/>
<accession>A0A9P1I4V6</accession>
<sequence length="95" mass="10672">MSPILSSAIRFEFIIEKIVNGTCIVALRTGSKNDVSCERKIRALFEQLDDQLLNMGGITSLRQFISTLENISEAQKSAGRSFHREIQQFVAKLGR</sequence>
<name>A0A9P1I4V6_9PELO</name>
<keyword evidence="2" id="KW-1185">Reference proteome</keyword>
<organism evidence="1 2">
    <name type="scientific">Caenorhabditis angaria</name>
    <dbReference type="NCBI Taxonomy" id="860376"/>
    <lineage>
        <taxon>Eukaryota</taxon>
        <taxon>Metazoa</taxon>
        <taxon>Ecdysozoa</taxon>
        <taxon>Nematoda</taxon>
        <taxon>Chromadorea</taxon>
        <taxon>Rhabditida</taxon>
        <taxon>Rhabditina</taxon>
        <taxon>Rhabditomorpha</taxon>
        <taxon>Rhabditoidea</taxon>
        <taxon>Rhabditidae</taxon>
        <taxon>Peloderinae</taxon>
        <taxon>Caenorhabditis</taxon>
    </lineage>
</organism>
<evidence type="ECO:0000313" key="2">
    <source>
        <dbReference type="Proteomes" id="UP001152747"/>
    </source>
</evidence>
<protein>
    <submittedName>
        <fullName evidence="1">Uncharacterized protein</fullName>
    </submittedName>
</protein>
<dbReference type="EMBL" id="CANHGI010000001">
    <property type="protein sequence ID" value="CAI5438316.1"/>
    <property type="molecule type" value="Genomic_DNA"/>
</dbReference>
<reference evidence="1" key="1">
    <citation type="submission" date="2022-11" db="EMBL/GenBank/DDBJ databases">
        <authorList>
            <person name="Kikuchi T."/>
        </authorList>
    </citation>
    <scope>NUCLEOTIDE SEQUENCE</scope>
    <source>
        <strain evidence="1">PS1010</strain>
    </source>
</reference>
<proteinExistence type="predicted"/>